<dbReference type="Gene3D" id="3.40.50.720">
    <property type="entry name" value="NAD(P)-binding Rossmann-like Domain"/>
    <property type="match status" value="1"/>
</dbReference>
<reference evidence="6 7" key="1">
    <citation type="submission" date="2019-06" db="EMBL/GenBank/DDBJ databases">
        <title>Genome organization and adaptive potential of archetypical organophosphate degarding Sphingobium fuliginis ATCC 27551.</title>
        <authorList>
            <person name="Sarwar A."/>
            <person name="Parthasarathy S."/>
            <person name="Singh C."/>
            <person name="Siddavattam D."/>
        </authorList>
    </citation>
    <scope>NUCLEOTIDE SEQUENCE [LARGE SCALE GENOMIC DNA]</scope>
    <source>
        <strain evidence="6 7">ATCC 27551</strain>
    </source>
</reference>
<gene>
    <name evidence="6" type="ORF">FIL70_03780</name>
</gene>
<evidence type="ECO:0000313" key="7">
    <source>
        <dbReference type="Proteomes" id="UP000311469"/>
    </source>
</evidence>
<name>A0A5B8CL02_SPHSA</name>
<evidence type="ECO:0000313" key="6">
    <source>
        <dbReference type="EMBL" id="QDC39016.1"/>
    </source>
</evidence>
<dbReference type="PANTHER" id="PTHR43880:SF12">
    <property type="entry name" value="ALCOHOL DEHYDROGENASE CLASS-3"/>
    <property type="match status" value="1"/>
</dbReference>
<dbReference type="InterPro" id="IPR011032">
    <property type="entry name" value="GroES-like_sf"/>
</dbReference>
<proteinExistence type="predicted"/>
<dbReference type="InterPro" id="IPR013785">
    <property type="entry name" value="Aldolase_TIM"/>
</dbReference>
<evidence type="ECO:0000256" key="1">
    <source>
        <dbReference type="ARBA" id="ARBA00001947"/>
    </source>
</evidence>
<dbReference type="InterPro" id="IPR013149">
    <property type="entry name" value="ADH-like_C"/>
</dbReference>
<dbReference type="GO" id="GO:0008270">
    <property type="term" value="F:zinc ion binding"/>
    <property type="evidence" value="ECO:0007669"/>
    <property type="project" value="TreeGrafter"/>
</dbReference>
<dbReference type="Pfam" id="PF00107">
    <property type="entry name" value="ADH_zinc_N"/>
    <property type="match status" value="1"/>
</dbReference>
<evidence type="ECO:0000256" key="3">
    <source>
        <dbReference type="ARBA" id="ARBA00022833"/>
    </source>
</evidence>
<organism evidence="6 7">
    <name type="scientific">Sphingobium fuliginis ATCC 27551</name>
    <dbReference type="NCBI Taxonomy" id="1208342"/>
    <lineage>
        <taxon>Bacteria</taxon>
        <taxon>Pseudomonadati</taxon>
        <taxon>Pseudomonadota</taxon>
        <taxon>Alphaproteobacteria</taxon>
        <taxon>Sphingomonadales</taxon>
        <taxon>Sphingomonadaceae</taxon>
        <taxon>Sphingobium</taxon>
    </lineage>
</organism>
<dbReference type="EMBL" id="CP041016">
    <property type="protein sequence ID" value="QDC39016.1"/>
    <property type="molecule type" value="Genomic_DNA"/>
</dbReference>
<dbReference type="GO" id="GO:0005829">
    <property type="term" value="C:cytosol"/>
    <property type="evidence" value="ECO:0007669"/>
    <property type="project" value="TreeGrafter"/>
</dbReference>
<dbReference type="Proteomes" id="UP000311469">
    <property type="component" value="Chromosome cSF1"/>
</dbReference>
<dbReference type="InterPro" id="IPR036291">
    <property type="entry name" value="NAD(P)-bd_dom_sf"/>
</dbReference>
<protein>
    <submittedName>
        <fullName evidence="6">Zinc-binding dehydrogenase</fullName>
    </submittedName>
</protein>
<dbReference type="AlphaFoldDB" id="A0A5B8CL02"/>
<dbReference type="PANTHER" id="PTHR43880">
    <property type="entry name" value="ALCOHOL DEHYDROGENASE"/>
    <property type="match status" value="1"/>
</dbReference>
<dbReference type="GO" id="GO:0051903">
    <property type="term" value="F:S-(hydroxymethyl)glutathione dehydrogenase [NAD(P)+] activity"/>
    <property type="evidence" value="ECO:0007669"/>
    <property type="project" value="TreeGrafter"/>
</dbReference>
<feature type="domain" description="Alcohol dehydrogenase-like C-terminal" evidence="5">
    <location>
        <begin position="115"/>
        <end position="235"/>
    </location>
</feature>
<comment type="cofactor">
    <cofactor evidence="1">
        <name>Zn(2+)</name>
        <dbReference type="ChEBI" id="CHEBI:29105"/>
    </cofactor>
</comment>
<sequence>MLHGAHGDAIQQCLPPLMNHRDDIWGGDFERRLRLPAASGVPLDRNRRAAAPPSPAITRLDIISPPRSTGTAISPDMPFDRAALLGCAVVTGVGAAINSAGIRPGQSVAVIGCGGVGLSAINGAAIAGAGRIIAIDRQPAKLDLARRFGATDCVEAGRDVADSIVEMTGGGVDHAIEAIGLKATVESAFAMLRPGGTATVAGMMPPGVKVEVDGFSLLAERRLQGSNMGSNHFPVDIPRYVDFYMSGRLNLDDLVAAHIELDAIDNAFAALRGGAAARSVVMFA</sequence>
<dbReference type="Gene3D" id="3.90.180.10">
    <property type="entry name" value="Medium-chain alcohol dehydrogenases, catalytic domain"/>
    <property type="match status" value="1"/>
</dbReference>
<evidence type="ECO:0000259" key="5">
    <source>
        <dbReference type="Pfam" id="PF00107"/>
    </source>
</evidence>
<evidence type="ECO:0000256" key="2">
    <source>
        <dbReference type="ARBA" id="ARBA00022723"/>
    </source>
</evidence>
<evidence type="ECO:0000256" key="4">
    <source>
        <dbReference type="ARBA" id="ARBA00023027"/>
    </source>
</evidence>
<keyword evidence="4" id="KW-0520">NAD</keyword>
<dbReference type="FunFam" id="3.40.50.720:FF:000003">
    <property type="entry name" value="S-(hydroxymethyl)glutathione dehydrogenase"/>
    <property type="match status" value="1"/>
</dbReference>
<dbReference type="GO" id="GO:0046294">
    <property type="term" value="P:formaldehyde catabolic process"/>
    <property type="evidence" value="ECO:0007669"/>
    <property type="project" value="TreeGrafter"/>
</dbReference>
<dbReference type="SUPFAM" id="SSF50129">
    <property type="entry name" value="GroES-like"/>
    <property type="match status" value="1"/>
</dbReference>
<dbReference type="KEGG" id="sufl:FIL70_03780"/>
<dbReference type="SUPFAM" id="SSF51735">
    <property type="entry name" value="NAD(P)-binding Rossmann-fold domains"/>
    <property type="match status" value="1"/>
</dbReference>
<dbReference type="SUPFAM" id="SSF51395">
    <property type="entry name" value="FMN-linked oxidoreductases"/>
    <property type="match status" value="1"/>
</dbReference>
<keyword evidence="2" id="KW-0479">Metal-binding</keyword>
<dbReference type="Gene3D" id="3.20.20.70">
    <property type="entry name" value="Aldolase class I"/>
    <property type="match status" value="1"/>
</dbReference>
<accession>A0A5B8CL02</accession>
<keyword evidence="3" id="KW-0862">Zinc</keyword>